<dbReference type="GO" id="GO:0022857">
    <property type="term" value="F:transmembrane transporter activity"/>
    <property type="evidence" value="ECO:0007669"/>
    <property type="project" value="InterPro"/>
</dbReference>
<dbReference type="Gene3D" id="1.10.1760.20">
    <property type="match status" value="1"/>
</dbReference>
<protein>
    <submittedName>
        <fullName evidence="2">ECF transporter S component</fullName>
    </submittedName>
</protein>
<feature type="transmembrane region" description="Helical" evidence="1">
    <location>
        <begin position="47"/>
        <end position="72"/>
    </location>
</feature>
<dbReference type="EMBL" id="JACRSQ010000051">
    <property type="protein sequence ID" value="MBC8545161.1"/>
    <property type="molecule type" value="Genomic_DNA"/>
</dbReference>
<dbReference type="Proteomes" id="UP000657006">
    <property type="component" value="Unassembled WGS sequence"/>
</dbReference>
<sequence length="200" mass="20484">MNAEKRVTTRTVAVTGMMLAVTLILMFTPLGLIPLPVVSLTTMQIPVVITALAVGPVEGLIVGAGFGIATLIRAYTAPSGILDPYFMNPLVSVLPRALIGLVAYGLYRLIAGKSPSRGRRIVAEGIGAAAGSLTNTLGVLAMLVLLNGSDMNAMAADAGQALLAFVSIPFGLGGLGEAAVSVLISIPVVEGLRKVFGWKA</sequence>
<keyword evidence="1" id="KW-0812">Transmembrane</keyword>
<keyword evidence="3" id="KW-1185">Reference proteome</keyword>
<feature type="transmembrane region" description="Helical" evidence="1">
    <location>
        <begin position="12"/>
        <end position="35"/>
    </location>
</feature>
<evidence type="ECO:0000256" key="1">
    <source>
        <dbReference type="SAM" id="Phobius"/>
    </source>
</evidence>
<keyword evidence="1" id="KW-0472">Membrane</keyword>
<gene>
    <name evidence="2" type="ORF">H8730_16610</name>
</gene>
<dbReference type="RefSeq" id="WP_177714846.1">
    <property type="nucleotide sequence ID" value="NZ_JACRSQ010000051.1"/>
</dbReference>
<dbReference type="InterPro" id="IPR024529">
    <property type="entry name" value="ECF_trnsprt_substrate-spec"/>
</dbReference>
<dbReference type="AlphaFoldDB" id="A0A926DUY4"/>
<evidence type="ECO:0000313" key="3">
    <source>
        <dbReference type="Proteomes" id="UP000657006"/>
    </source>
</evidence>
<organism evidence="2 3">
    <name type="scientific">Bianquea renquensis</name>
    <dbReference type="NCBI Taxonomy" id="2763661"/>
    <lineage>
        <taxon>Bacteria</taxon>
        <taxon>Bacillati</taxon>
        <taxon>Bacillota</taxon>
        <taxon>Clostridia</taxon>
        <taxon>Eubacteriales</taxon>
        <taxon>Bianqueaceae</taxon>
        <taxon>Bianquea</taxon>
    </lineage>
</organism>
<proteinExistence type="predicted"/>
<comment type="caution">
    <text evidence="2">The sequence shown here is derived from an EMBL/GenBank/DDBJ whole genome shotgun (WGS) entry which is preliminary data.</text>
</comment>
<feature type="transmembrane region" description="Helical" evidence="1">
    <location>
        <begin position="92"/>
        <end position="110"/>
    </location>
</feature>
<evidence type="ECO:0000313" key="2">
    <source>
        <dbReference type="EMBL" id="MBC8545161.1"/>
    </source>
</evidence>
<reference evidence="2" key="1">
    <citation type="submission" date="2020-08" db="EMBL/GenBank/DDBJ databases">
        <title>Genome public.</title>
        <authorList>
            <person name="Liu C."/>
            <person name="Sun Q."/>
        </authorList>
    </citation>
    <scope>NUCLEOTIDE SEQUENCE</scope>
    <source>
        <strain evidence="2">NSJ-32</strain>
    </source>
</reference>
<dbReference type="Pfam" id="PF12822">
    <property type="entry name" value="ECF_trnsprt"/>
    <property type="match status" value="1"/>
</dbReference>
<accession>A0A926DUY4</accession>
<keyword evidence="1" id="KW-1133">Transmembrane helix</keyword>
<feature type="transmembrane region" description="Helical" evidence="1">
    <location>
        <begin position="166"/>
        <end position="189"/>
    </location>
</feature>
<name>A0A926DUY4_9FIRM</name>
<feature type="transmembrane region" description="Helical" evidence="1">
    <location>
        <begin position="122"/>
        <end position="146"/>
    </location>
</feature>